<feature type="chain" id="PRO_5032376576" evidence="1">
    <location>
        <begin position="17"/>
        <end position="381"/>
    </location>
</feature>
<evidence type="ECO:0000256" key="1">
    <source>
        <dbReference type="SAM" id="SignalP"/>
    </source>
</evidence>
<dbReference type="Proteomes" id="UP000623129">
    <property type="component" value="Unassembled WGS sequence"/>
</dbReference>
<evidence type="ECO:0000313" key="3">
    <source>
        <dbReference type="Proteomes" id="UP000623129"/>
    </source>
</evidence>
<sequence>MLQLIFFLSLIAASTASCNRTCGKTTVSYPFGFSPSCSMKLSCNSTLGISFSGFPLQNFTANNTFLLNISANCTRPVTSASAFFSTNYALTHRNVMFLRDCPLSAVSPCVLPTMVVSQMLNQASGCGRKEDNSTCVMNSTGNMYLTKDGLLNKTSCGGLFTSFLYKPDVAGQTVLSLGIVEIGWWMTGNCHCAANASCTRVGSEVKDGYWCQCDKGFIGDGFAYGDGCRRANDSIRRDQLNWKTRYRIIQGITSGLQYLHKESRVKIIHRDLKASLEHFCLKDIKGLSVSSFSNLEVWEHVEGGEIDQLKDPVLEDVCTEEVTKCIRIGLLCVQEDPIKRPNMEAVNVLLSGYSTTIPALPPLQLPLSMVSIISGSQESNS</sequence>
<keyword evidence="2" id="KW-0418">Kinase</keyword>
<keyword evidence="1" id="KW-0732">Signal</keyword>
<keyword evidence="2" id="KW-0675">Receptor</keyword>
<name>A0A833R868_9POAL</name>
<comment type="caution">
    <text evidence="2">The sequence shown here is derived from an EMBL/GenBank/DDBJ whole genome shotgun (WGS) entry which is preliminary data.</text>
</comment>
<keyword evidence="2" id="KW-0808">Transferase</keyword>
<dbReference type="Gene3D" id="2.10.25.10">
    <property type="entry name" value="Laminin"/>
    <property type="match status" value="1"/>
</dbReference>
<dbReference type="Gene3D" id="1.10.510.10">
    <property type="entry name" value="Transferase(Phosphotransferase) domain 1"/>
    <property type="match status" value="1"/>
</dbReference>
<dbReference type="InterPro" id="IPR011009">
    <property type="entry name" value="Kinase-like_dom_sf"/>
</dbReference>
<keyword evidence="3" id="KW-1185">Reference proteome</keyword>
<evidence type="ECO:0000313" key="2">
    <source>
        <dbReference type="EMBL" id="KAF3333247.1"/>
    </source>
</evidence>
<dbReference type="EMBL" id="SWLB01000010">
    <property type="protein sequence ID" value="KAF3333247.1"/>
    <property type="molecule type" value="Genomic_DNA"/>
</dbReference>
<dbReference type="OrthoDB" id="691441at2759"/>
<gene>
    <name evidence="2" type="ORF">FCM35_KLT00938</name>
</gene>
<dbReference type="AlphaFoldDB" id="A0A833R868"/>
<dbReference type="PANTHER" id="PTHR27006:SF639">
    <property type="entry name" value="CYSTEINE-RICH RECEPTOR-LIKE PROTEIN KINASE 11"/>
    <property type="match status" value="1"/>
</dbReference>
<dbReference type="GO" id="GO:0016301">
    <property type="term" value="F:kinase activity"/>
    <property type="evidence" value="ECO:0007669"/>
    <property type="project" value="UniProtKB-KW"/>
</dbReference>
<feature type="signal peptide" evidence="1">
    <location>
        <begin position="1"/>
        <end position="16"/>
    </location>
</feature>
<dbReference type="SUPFAM" id="SSF56112">
    <property type="entry name" value="Protein kinase-like (PK-like)"/>
    <property type="match status" value="1"/>
</dbReference>
<accession>A0A833R868</accession>
<reference evidence="2" key="1">
    <citation type="submission" date="2020-01" db="EMBL/GenBank/DDBJ databases">
        <title>Genome sequence of Kobresia littledalei, the first chromosome-level genome in the family Cyperaceae.</title>
        <authorList>
            <person name="Qu G."/>
        </authorList>
    </citation>
    <scope>NUCLEOTIDE SEQUENCE</scope>
    <source>
        <strain evidence="2">C.B.Clarke</strain>
        <tissue evidence="2">Leaf</tissue>
    </source>
</reference>
<organism evidence="2 3">
    <name type="scientific">Carex littledalei</name>
    <dbReference type="NCBI Taxonomy" id="544730"/>
    <lineage>
        <taxon>Eukaryota</taxon>
        <taxon>Viridiplantae</taxon>
        <taxon>Streptophyta</taxon>
        <taxon>Embryophyta</taxon>
        <taxon>Tracheophyta</taxon>
        <taxon>Spermatophyta</taxon>
        <taxon>Magnoliopsida</taxon>
        <taxon>Liliopsida</taxon>
        <taxon>Poales</taxon>
        <taxon>Cyperaceae</taxon>
        <taxon>Cyperoideae</taxon>
        <taxon>Cariceae</taxon>
        <taxon>Carex</taxon>
        <taxon>Carex subgen. Euthyceras</taxon>
    </lineage>
</organism>
<protein>
    <submittedName>
        <fullName evidence="2">Wall-associated receptor kinase-like 14</fullName>
    </submittedName>
</protein>
<dbReference type="PANTHER" id="PTHR27006">
    <property type="entry name" value="PROMASTIGOTE SURFACE ANTIGEN PROTEIN PSA"/>
    <property type="match status" value="1"/>
</dbReference>
<proteinExistence type="predicted"/>